<comment type="caution">
    <text evidence="5">The sequence shown here is derived from an EMBL/GenBank/DDBJ whole genome shotgun (WGS) entry which is preliminary data.</text>
</comment>
<name>A0ABT4UFI4_9BACT</name>
<keyword evidence="1" id="KW-0813">Transport</keyword>
<dbReference type="PANTHER" id="PTHR42939:SF1">
    <property type="entry name" value="ABC TRANSPORTER ATP-BINDING PROTEIN ALBC-RELATED"/>
    <property type="match status" value="1"/>
</dbReference>
<dbReference type="InterPro" id="IPR003439">
    <property type="entry name" value="ABC_transporter-like_ATP-bd"/>
</dbReference>
<keyword evidence="2" id="KW-0547">Nucleotide-binding</keyword>
<dbReference type="InterPro" id="IPR017871">
    <property type="entry name" value="ABC_transporter-like_CS"/>
</dbReference>
<protein>
    <submittedName>
        <fullName evidence="5">ATP-binding cassette domain-containing protein</fullName>
    </submittedName>
</protein>
<dbReference type="SMART" id="SM00382">
    <property type="entry name" value="AAA"/>
    <property type="match status" value="1"/>
</dbReference>
<reference evidence="5 6" key="1">
    <citation type="submission" date="2022-12" db="EMBL/GenBank/DDBJ databases">
        <title>Chitinophagaceae gen. sp. nov., a new member of the family Chitinophagaceae, isolated from soil in a chemical factory.</title>
        <authorList>
            <person name="Ke Z."/>
        </authorList>
    </citation>
    <scope>NUCLEOTIDE SEQUENCE [LARGE SCALE GENOMIC DNA]</scope>
    <source>
        <strain evidence="5 6">LY-5</strain>
    </source>
</reference>
<evidence type="ECO:0000313" key="6">
    <source>
        <dbReference type="Proteomes" id="UP001210231"/>
    </source>
</evidence>
<keyword evidence="6" id="KW-1185">Reference proteome</keyword>
<dbReference type="InterPro" id="IPR027417">
    <property type="entry name" value="P-loop_NTPase"/>
</dbReference>
<feature type="domain" description="ABC transporter" evidence="4">
    <location>
        <begin position="9"/>
        <end position="214"/>
    </location>
</feature>
<accession>A0ABT4UFI4</accession>
<dbReference type="EMBL" id="JAQGEF010000002">
    <property type="protein sequence ID" value="MDA3613581.1"/>
    <property type="molecule type" value="Genomic_DNA"/>
</dbReference>
<dbReference type="PANTHER" id="PTHR42939">
    <property type="entry name" value="ABC TRANSPORTER ATP-BINDING PROTEIN ALBC-RELATED"/>
    <property type="match status" value="1"/>
</dbReference>
<evidence type="ECO:0000256" key="2">
    <source>
        <dbReference type="ARBA" id="ARBA00022741"/>
    </source>
</evidence>
<dbReference type="Proteomes" id="UP001210231">
    <property type="component" value="Unassembled WGS sequence"/>
</dbReference>
<evidence type="ECO:0000259" key="4">
    <source>
        <dbReference type="PROSITE" id="PS50893"/>
    </source>
</evidence>
<dbReference type="InterPro" id="IPR003593">
    <property type="entry name" value="AAA+_ATPase"/>
</dbReference>
<dbReference type="InterPro" id="IPR051782">
    <property type="entry name" value="ABC_Transporter_VariousFunc"/>
</dbReference>
<gene>
    <name evidence="5" type="ORF">O3P16_02075</name>
</gene>
<evidence type="ECO:0000256" key="1">
    <source>
        <dbReference type="ARBA" id="ARBA00022448"/>
    </source>
</evidence>
<evidence type="ECO:0000313" key="5">
    <source>
        <dbReference type="EMBL" id="MDA3613581.1"/>
    </source>
</evidence>
<keyword evidence="3 5" id="KW-0067">ATP-binding</keyword>
<dbReference type="SUPFAM" id="SSF52540">
    <property type="entry name" value="P-loop containing nucleoside triphosphate hydrolases"/>
    <property type="match status" value="1"/>
</dbReference>
<evidence type="ECO:0000256" key="3">
    <source>
        <dbReference type="ARBA" id="ARBA00022840"/>
    </source>
</evidence>
<proteinExistence type="predicted"/>
<organism evidence="5 6">
    <name type="scientific">Polluticaenibacter yanchengensis</name>
    <dbReference type="NCBI Taxonomy" id="3014562"/>
    <lineage>
        <taxon>Bacteria</taxon>
        <taxon>Pseudomonadati</taxon>
        <taxon>Bacteroidota</taxon>
        <taxon>Chitinophagia</taxon>
        <taxon>Chitinophagales</taxon>
        <taxon>Chitinophagaceae</taxon>
        <taxon>Polluticaenibacter</taxon>
    </lineage>
</organism>
<dbReference type="PROSITE" id="PS00211">
    <property type="entry name" value="ABC_TRANSPORTER_1"/>
    <property type="match status" value="1"/>
</dbReference>
<dbReference type="Pfam" id="PF00005">
    <property type="entry name" value="ABC_tran"/>
    <property type="match status" value="1"/>
</dbReference>
<sequence>MSLNNALSIEITDLGKRFNRHWVFRHINYTFSFNNSYAVIGHNGSGKSTLLQVLAGAVSKSQGSIHYKIGDKTIPEEQHYKYLSIATPYIELIEELTLTEFLEFHHQFKPLMPQFTIPQLIEMVGLTAAAGKQIRYFSSGMKQRVKLLQAIFSNNPLVLLDEPTSNLDKAGIELYNRLVTDYCLQNRLLIVCSNDENEIEFCDHRLDVTQFKEN</sequence>
<dbReference type="Gene3D" id="3.40.50.300">
    <property type="entry name" value="P-loop containing nucleotide triphosphate hydrolases"/>
    <property type="match status" value="1"/>
</dbReference>
<dbReference type="GO" id="GO:0005524">
    <property type="term" value="F:ATP binding"/>
    <property type="evidence" value="ECO:0007669"/>
    <property type="project" value="UniProtKB-KW"/>
</dbReference>
<dbReference type="PROSITE" id="PS50893">
    <property type="entry name" value="ABC_TRANSPORTER_2"/>
    <property type="match status" value="1"/>
</dbReference>
<dbReference type="RefSeq" id="WP_407029911.1">
    <property type="nucleotide sequence ID" value="NZ_JAQGEF010000002.1"/>
</dbReference>